<sequence>MSTKLDNGRESLIPIARDVIEHAREGTMKQAGAVMRLPATNYTDPNRFEAELKQVIKRVPIILGPSCEIPNPGDFKTLSVAGMSLIVSRTKDGNAHALINACSHRGTCLTQEENGNRKRFTCPYHGWSFSNAGDLLAINSEDDFGEIDKNDYGLKSLPVYESAGLIWAILNPNSTVDIPAFLAGYDDMLEVFAFSDWVYVSKRTFAGPNWKIAYDGYLEYYHVPVLHRDTFGVDTTNRGLYYTWGPHQHIKSPDTEKGHIATETLGYMAELIDKPEAEWDTETLTYGVWTVFPTTSIASFDAGGRGVMISQILPSESVGESITTQYYIMEKPSSDPEAAEKQFDFFQQVVMQEDYATGGSAQSALKEGGLDHVIFGRNEQGNQHFHQWVDRVLGADSDDELNSLFESAGRTGIEPC</sequence>
<gene>
    <name evidence="9" type="ORF">METZ01_LOCUS99416</name>
</gene>
<dbReference type="Gene3D" id="3.90.380.10">
    <property type="entry name" value="Naphthalene 1,2-dioxygenase Alpha Subunit, Chain A, domain 1"/>
    <property type="match status" value="1"/>
</dbReference>
<dbReference type="AlphaFoldDB" id="A0A381W258"/>
<comment type="cofactor">
    <cofactor evidence="1">
        <name>Fe cation</name>
        <dbReference type="ChEBI" id="CHEBI:24875"/>
    </cofactor>
</comment>
<evidence type="ECO:0000256" key="4">
    <source>
        <dbReference type="ARBA" id="ARBA00023002"/>
    </source>
</evidence>
<dbReference type="GO" id="GO:0005506">
    <property type="term" value="F:iron ion binding"/>
    <property type="evidence" value="ECO:0007669"/>
    <property type="project" value="InterPro"/>
</dbReference>
<evidence type="ECO:0000256" key="6">
    <source>
        <dbReference type="ARBA" id="ARBA00023014"/>
    </source>
</evidence>
<keyword evidence="6" id="KW-0411">Iron-sulfur</keyword>
<evidence type="ECO:0000259" key="8">
    <source>
        <dbReference type="PROSITE" id="PS51296"/>
    </source>
</evidence>
<dbReference type="GO" id="GO:0016491">
    <property type="term" value="F:oxidoreductase activity"/>
    <property type="evidence" value="ECO:0007669"/>
    <property type="project" value="UniProtKB-KW"/>
</dbReference>
<evidence type="ECO:0000256" key="7">
    <source>
        <dbReference type="ARBA" id="ARBA00023027"/>
    </source>
</evidence>
<dbReference type="Pfam" id="PF00848">
    <property type="entry name" value="Ring_hydroxyl_A"/>
    <property type="match status" value="1"/>
</dbReference>
<dbReference type="InterPro" id="IPR017941">
    <property type="entry name" value="Rieske_2Fe-2S"/>
</dbReference>
<evidence type="ECO:0000256" key="5">
    <source>
        <dbReference type="ARBA" id="ARBA00023004"/>
    </source>
</evidence>
<dbReference type="PRINTS" id="PR00090">
    <property type="entry name" value="RNGDIOXGNASE"/>
</dbReference>
<dbReference type="PANTHER" id="PTHR43756:SF5">
    <property type="entry name" value="CHOLINE MONOOXYGENASE, CHLOROPLASTIC"/>
    <property type="match status" value="1"/>
</dbReference>
<dbReference type="InterPro" id="IPR001663">
    <property type="entry name" value="Rng_hydr_dOase-A"/>
</dbReference>
<keyword evidence="5" id="KW-0408">Iron</keyword>
<dbReference type="SUPFAM" id="SSF55961">
    <property type="entry name" value="Bet v1-like"/>
    <property type="match status" value="1"/>
</dbReference>
<evidence type="ECO:0000256" key="3">
    <source>
        <dbReference type="ARBA" id="ARBA00022723"/>
    </source>
</evidence>
<feature type="domain" description="Rieske" evidence="8">
    <location>
        <begin position="61"/>
        <end position="168"/>
    </location>
</feature>
<dbReference type="InterPro" id="IPR036922">
    <property type="entry name" value="Rieske_2Fe-2S_sf"/>
</dbReference>
<dbReference type="PANTHER" id="PTHR43756">
    <property type="entry name" value="CHOLINE MONOOXYGENASE, CHLOROPLASTIC"/>
    <property type="match status" value="1"/>
</dbReference>
<reference evidence="9" key="1">
    <citation type="submission" date="2018-05" db="EMBL/GenBank/DDBJ databases">
        <authorList>
            <person name="Lanie J.A."/>
            <person name="Ng W.-L."/>
            <person name="Kazmierczak K.M."/>
            <person name="Andrzejewski T.M."/>
            <person name="Davidsen T.M."/>
            <person name="Wayne K.J."/>
            <person name="Tettelin H."/>
            <person name="Glass J.I."/>
            <person name="Rusch D."/>
            <person name="Podicherti R."/>
            <person name="Tsui H.-C.T."/>
            <person name="Winkler M.E."/>
        </authorList>
    </citation>
    <scope>NUCLEOTIDE SEQUENCE</scope>
</reference>
<protein>
    <recommendedName>
        <fullName evidence="8">Rieske domain-containing protein</fullName>
    </recommendedName>
</protein>
<keyword evidence="4" id="KW-0560">Oxidoreductase</keyword>
<dbReference type="GO" id="GO:0051537">
    <property type="term" value="F:2 iron, 2 sulfur cluster binding"/>
    <property type="evidence" value="ECO:0007669"/>
    <property type="project" value="UniProtKB-KW"/>
</dbReference>
<evidence type="ECO:0000256" key="1">
    <source>
        <dbReference type="ARBA" id="ARBA00001962"/>
    </source>
</evidence>
<dbReference type="SUPFAM" id="SSF50022">
    <property type="entry name" value="ISP domain"/>
    <property type="match status" value="1"/>
</dbReference>
<keyword evidence="2" id="KW-0001">2Fe-2S</keyword>
<organism evidence="9">
    <name type="scientific">marine metagenome</name>
    <dbReference type="NCBI Taxonomy" id="408172"/>
    <lineage>
        <taxon>unclassified sequences</taxon>
        <taxon>metagenomes</taxon>
        <taxon>ecological metagenomes</taxon>
    </lineage>
</organism>
<proteinExistence type="predicted"/>
<dbReference type="EMBL" id="UINC01010472">
    <property type="protein sequence ID" value="SVA46562.1"/>
    <property type="molecule type" value="Genomic_DNA"/>
</dbReference>
<dbReference type="InterPro" id="IPR015881">
    <property type="entry name" value="ARHD_Rieske_2Fe_2S"/>
</dbReference>
<keyword evidence="3" id="KW-0479">Metal-binding</keyword>
<accession>A0A381W258</accession>
<keyword evidence="7" id="KW-0520">NAD</keyword>
<dbReference type="CDD" id="cd03469">
    <property type="entry name" value="Rieske_RO_Alpha_N"/>
    <property type="match status" value="1"/>
</dbReference>
<dbReference type="PROSITE" id="PS00570">
    <property type="entry name" value="RING_HYDROXYL_ALPHA"/>
    <property type="match status" value="1"/>
</dbReference>
<evidence type="ECO:0000313" key="9">
    <source>
        <dbReference type="EMBL" id="SVA46562.1"/>
    </source>
</evidence>
<dbReference type="PROSITE" id="PS51296">
    <property type="entry name" value="RIESKE"/>
    <property type="match status" value="1"/>
</dbReference>
<dbReference type="Gene3D" id="2.102.10.10">
    <property type="entry name" value="Rieske [2Fe-2S] iron-sulphur domain"/>
    <property type="match status" value="1"/>
</dbReference>
<dbReference type="InterPro" id="IPR015879">
    <property type="entry name" value="Ring_hydroxy_dOase_asu_C_dom"/>
</dbReference>
<name>A0A381W258_9ZZZZ</name>
<dbReference type="Pfam" id="PF00355">
    <property type="entry name" value="Rieske"/>
    <property type="match status" value="1"/>
</dbReference>
<evidence type="ECO:0000256" key="2">
    <source>
        <dbReference type="ARBA" id="ARBA00022714"/>
    </source>
</evidence>